<name>A0A162GF21_9MICO</name>
<evidence type="ECO:0000313" key="2">
    <source>
        <dbReference type="EMBL" id="QHC56619.1"/>
    </source>
</evidence>
<evidence type="ECO:0000313" key="4">
    <source>
        <dbReference type="Proteomes" id="UP000465031"/>
    </source>
</evidence>
<dbReference type="OrthoDB" id="5122350at2"/>
<sequence length="456" mass="47549">MSNDRDRSDTRSIPFGGEWTVPDEAGVKRRTIVQGAAWTVPVVAAAVASPLAAASTTPTYTLAFDQDEYPVGSDCTLKGVTLTLRDNAGAPAAGQTVTTTLPAGWTFAGGGRTYSTTTDANGLVTLPTITATKGAGTFTLNSSAPAVNASDTATADIDSQPNLWEYNSENGKRYKLTRLPAGTATALGGGYFQLENGDIYDYRSSTPVVRGAGKAVGYSGQNGNYYVDYISSTGVASTRNLNTGTTRTYPWVPSSANPVGGGFFLGTGGALWGYNQQTRIASGVTSASGYISADDTNYWVDFVNASGTQTYNANTGLTTVYNSSLTAATAVGSGYFLQSNGVLRYRNEVKATNVKSAVGYPSATTANAVYFADYVTNDGRAFFASSATSSTSLPNVPLNSSPRGGGYFLAGDQLWSYQGGGRLIASNVDNAVGYPGAAGTNRRYWSDYVIKPSSCI</sequence>
<dbReference type="InterPro" id="IPR006311">
    <property type="entry name" value="TAT_signal"/>
</dbReference>
<dbReference type="AlphaFoldDB" id="A0A162GF21"/>
<reference evidence="4" key="2">
    <citation type="submission" date="2019-12" db="EMBL/GenBank/DDBJ databases">
        <title>Complete and draft genome sequences of new strains and members of some known species of the genus Rathayibacter isolated from plants.</title>
        <authorList>
            <person name="Tarlachkov S.V."/>
            <person name="Starodumova I.P."/>
            <person name="Dorofeeva L.V."/>
            <person name="Prisyazhnaya N.V."/>
            <person name="Leyn S."/>
            <person name="Zlamal J."/>
            <person name="Elan M."/>
            <person name="Osterman A.L."/>
            <person name="Nadler S."/>
            <person name="Subbotin S.A."/>
            <person name="Evtushenko L.I."/>
        </authorList>
    </citation>
    <scope>NUCLEOTIDE SEQUENCE [LARGE SCALE GENOMIC DNA]</scope>
    <source>
        <strain evidence="4">VKM Ac-2761</strain>
    </source>
</reference>
<organism evidence="1 3">
    <name type="scientific">Rathayibacter tanaceti</name>
    <dbReference type="NCBI Taxonomy" id="1671680"/>
    <lineage>
        <taxon>Bacteria</taxon>
        <taxon>Bacillati</taxon>
        <taxon>Actinomycetota</taxon>
        <taxon>Actinomycetes</taxon>
        <taxon>Micrococcales</taxon>
        <taxon>Microbacteriaceae</taxon>
        <taxon>Rathayibacter</taxon>
    </lineage>
</organism>
<evidence type="ECO:0000313" key="3">
    <source>
        <dbReference type="Proteomes" id="UP000076717"/>
    </source>
</evidence>
<protein>
    <recommendedName>
        <fullName evidence="5">Big-1 domain-containing protein</fullName>
    </recommendedName>
</protein>
<evidence type="ECO:0008006" key="5">
    <source>
        <dbReference type="Google" id="ProtNLM"/>
    </source>
</evidence>
<dbReference type="PROSITE" id="PS51318">
    <property type="entry name" value="TAT"/>
    <property type="match status" value="1"/>
</dbReference>
<dbReference type="Proteomes" id="UP000465031">
    <property type="component" value="Chromosome"/>
</dbReference>
<dbReference type="Proteomes" id="UP000076717">
    <property type="component" value="Unassembled WGS sequence"/>
</dbReference>
<evidence type="ECO:0000313" key="1">
    <source>
        <dbReference type="EMBL" id="KZX20119.1"/>
    </source>
</evidence>
<proteinExistence type="predicted"/>
<dbReference type="RefSeq" id="WP_068212756.1">
    <property type="nucleotide sequence ID" value="NZ_CP047186.1"/>
</dbReference>
<gene>
    <name evidence="1" type="ORF">ACH61_02777</name>
    <name evidence="2" type="ORF">GSU10_13935</name>
</gene>
<reference evidence="1 3" key="1">
    <citation type="submission" date="2015-08" db="EMBL/GenBank/DDBJ databases">
        <title>Draft Genome Sequence of Rathayibacter sp. Strain VKM Ac-2596 Isolated from Leaf Gall Induced by Plant-Parasitic Nematodes.</title>
        <authorList>
            <person name="Vasilenko O.V."/>
            <person name="Starodumova I.P."/>
            <person name="Tarlachkov S.V."/>
            <person name="Dorofeeva L.V."/>
            <person name="Evtushenko L.I."/>
        </authorList>
    </citation>
    <scope>NUCLEOTIDE SEQUENCE [LARGE SCALE GENOMIC DNA]</scope>
    <source>
        <strain evidence="1 3">VKM Ac-2596</strain>
    </source>
</reference>
<dbReference type="KEGG" id="rte:GSU10_13935"/>
<keyword evidence="3" id="KW-1185">Reference proteome</keyword>
<dbReference type="PATRIC" id="fig|1671680.3.peg.2984"/>
<reference evidence="2" key="3">
    <citation type="submission" date="2019-12" db="EMBL/GenBank/DDBJ databases">
        <title>Complete and Draft Genome Sequences of New Strains and Members of Some Known Species of the Genus Rathayibacter isolated from Plants.</title>
        <authorList>
            <person name="Tarlachkov S.V."/>
            <person name="Starodumova I.P."/>
            <person name="Dorofeeva L.V."/>
            <person name="Prisyazhnaya N.V."/>
            <person name="Leyn S.A."/>
            <person name="Zlamal J.E."/>
            <person name="Elane M.L."/>
            <person name="Osterman A.L."/>
            <person name="Nadler S.A."/>
            <person name="Subbotin S.A."/>
            <person name="Evtushenko L.I."/>
        </authorList>
    </citation>
    <scope>NUCLEOTIDE SEQUENCE</scope>
    <source>
        <strain evidence="2">VKM Ac-2761</strain>
    </source>
</reference>
<dbReference type="EMBL" id="CP047186">
    <property type="protein sequence ID" value="QHC56619.1"/>
    <property type="molecule type" value="Genomic_DNA"/>
</dbReference>
<accession>A0A162GF21</accession>
<dbReference type="EMBL" id="LIIN01000134">
    <property type="protein sequence ID" value="KZX20119.1"/>
    <property type="molecule type" value="Genomic_DNA"/>
</dbReference>